<evidence type="ECO:0000256" key="4">
    <source>
        <dbReference type="SAM" id="Phobius"/>
    </source>
</evidence>
<dbReference type="OrthoDB" id="1493464at2"/>
<keyword evidence="4" id="KW-1133">Transmembrane helix</keyword>
<keyword evidence="2 3" id="KW-0802">TPR repeat</keyword>
<dbReference type="AlphaFoldDB" id="A0A2D0NHQ7"/>
<dbReference type="SUPFAM" id="SSF48452">
    <property type="entry name" value="TPR-like"/>
    <property type="match status" value="2"/>
</dbReference>
<evidence type="ECO:0000256" key="2">
    <source>
        <dbReference type="ARBA" id="ARBA00022803"/>
    </source>
</evidence>
<dbReference type="PANTHER" id="PTHR44943">
    <property type="entry name" value="CELLULOSE SYNTHASE OPERON PROTEIN C"/>
    <property type="match status" value="1"/>
</dbReference>
<keyword evidence="1" id="KW-0677">Repeat</keyword>
<evidence type="ECO:0000313" key="5">
    <source>
        <dbReference type="EMBL" id="PHN08044.1"/>
    </source>
</evidence>
<dbReference type="SMART" id="SM00028">
    <property type="entry name" value="TPR"/>
    <property type="match status" value="4"/>
</dbReference>
<dbReference type="InterPro" id="IPR051685">
    <property type="entry name" value="Ycf3/AcsC/BcsC/TPR_MFPF"/>
</dbReference>
<keyword evidence="4" id="KW-0472">Membrane</keyword>
<dbReference type="EMBL" id="PDUD01000003">
    <property type="protein sequence ID" value="PHN08044.1"/>
    <property type="molecule type" value="Genomic_DNA"/>
</dbReference>
<reference evidence="5 6" key="1">
    <citation type="submission" date="2017-10" db="EMBL/GenBank/DDBJ databases">
        <title>The draft genome sequence of Lewinella nigricans NBRC 102662.</title>
        <authorList>
            <person name="Wang K."/>
        </authorList>
    </citation>
    <scope>NUCLEOTIDE SEQUENCE [LARGE SCALE GENOMIC DNA]</scope>
    <source>
        <strain evidence="5 6">NBRC 102662</strain>
    </source>
</reference>
<dbReference type="InterPro" id="IPR011990">
    <property type="entry name" value="TPR-like_helical_dom_sf"/>
</dbReference>
<keyword evidence="6" id="KW-1185">Reference proteome</keyword>
<sequence length="557" mass="64656">MENNEHIKPEKRRLHQWRSASARTLGRSWYYVEKYTNLRKPEAWLTVLSSLLLRIGAILLVVGLVLFLWRMLNYEGYNIQQFSVPKQLEENGFSGTVIARQLEDQYLHLKSIAVSIKEDSVQAVGDEQQPELNVDVLGVGLSLRSIGFHLRDLFGRENNFIRGEITQTEENLALTLRMSGTDPETMIEPLDQGRREAVRRLLERAAESILKNTDPYRLAIYYDHTGNYKQGIKVAQEMLMHRPSEEHWAYLAWGVNLESRGRHQEALGKYERAIDARPDFPLPWLRKGYTLRRLGRNEEAIEFLGKATDLKPEESSYWNAYGIALYFAKRYDEADLAFQKAEEFAGDNTAWLFNWADKKAGQGQIQEAIEIVDRAILKAEQNNKLVEEIDARLFKAVLQMDTVQMNNYADIKLAIDPGNIYNLNLISTAYFRAKSYRRMIRTGKMAIALDENAEQSQRILNLMAMSYNFIGQPDSGLYYIRQSIERDTATGYPYSTLAETYHYLGQQDAFYQTLELALQKGMSPQSLRKEDEPYNVYWEKPRFKELMARYDPNRLKD</sequence>
<gene>
    <name evidence="5" type="ORF">CRP01_03245</name>
</gene>
<dbReference type="RefSeq" id="WP_099148563.1">
    <property type="nucleotide sequence ID" value="NZ_PDUD01000003.1"/>
</dbReference>
<dbReference type="Proteomes" id="UP000223913">
    <property type="component" value="Unassembled WGS sequence"/>
</dbReference>
<keyword evidence="4" id="KW-0812">Transmembrane</keyword>
<dbReference type="InterPro" id="IPR019734">
    <property type="entry name" value="TPR_rpt"/>
</dbReference>
<dbReference type="Pfam" id="PF14559">
    <property type="entry name" value="TPR_19"/>
    <property type="match status" value="1"/>
</dbReference>
<dbReference type="PROSITE" id="PS50005">
    <property type="entry name" value="TPR"/>
    <property type="match status" value="2"/>
</dbReference>
<organism evidence="5 6">
    <name type="scientific">Flavilitoribacter nigricans (strain ATCC 23147 / DSM 23189 / NBRC 102662 / NCIMB 1420 / SS-2)</name>
    <name type="common">Lewinella nigricans</name>
    <dbReference type="NCBI Taxonomy" id="1122177"/>
    <lineage>
        <taxon>Bacteria</taxon>
        <taxon>Pseudomonadati</taxon>
        <taxon>Bacteroidota</taxon>
        <taxon>Saprospiria</taxon>
        <taxon>Saprospirales</taxon>
        <taxon>Lewinellaceae</taxon>
        <taxon>Flavilitoribacter</taxon>
    </lineage>
</organism>
<accession>A0A2D0NHQ7</accession>
<comment type="caution">
    <text evidence="5">The sequence shown here is derived from an EMBL/GenBank/DDBJ whole genome shotgun (WGS) entry which is preliminary data.</text>
</comment>
<dbReference type="PANTHER" id="PTHR44943:SF8">
    <property type="entry name" value="TPR REPEAT-CONTAINING PROTEIN MJ0263"/>
    <property type="match status" value="1"/>
</dbReference>
<evidence type="ECO:0000256" key="1">
    <source>
        <dbReference type="ARBA" id="ARBA00022737"/>
    </source>
</evidence>
<feature type="transmembrane region" description="Helical" evidence="4">
    <location>
        <begin position="43"/>
        <end position="69"/>
    </location>
</feature>
<evidence type="ECO:0000256" key="3">
    <source>
        <dbReference type="PROSITE-ProRule" id="PRU00339"/>
    </source>
</evidence>
<name>A0A2D0NHQ7_FLAN2</name>
<feature type="repeat" description="TPR" evidence="3">
    <location>
        <begin position="247"/>
        <end position="280"/>
    </location>
</feature>
<feature type="repeat" description="TPR" evidence="3">
    <location>
        <begin position="281"/>
        <end position="314"/>
    </location>
</feature>
<protein>
    <submittedName>
        <fullName evidence="5">Uncharacterized protein</fullName>
    </submittedName>
</protein>
<dbReference type="Gene3D" id="1.25.40.10">
    <property type="entry name" value="Tetratricopeptide repeat domain"/>
    <property type="match status" value="2"/>
</dbReference>
<proteinExistence type="predicted"/>
<evidence type="ECO:0000313" key="6">
    <source>
        <dbReference type="Proteomes" id="UP000223913"/>
    </source>
</evidence>